<dbReference type="InterPro" id="IPR034604">
    <property type="entry name" value="SRRP53"/>
</dbReference>
<feature type="region of interest" description="Disordered" evidence="1">
    <location>
        <begin position="26"/>
        <end position="231"/>
    </location>
</feature>
<protein>
    <submittedName>
        <fullName evidence="2">Uncharacterized protein</fullName>
    </submittedName>
</protein>
<feature type="compositionally biased region" description="Basic and acidic residues" evidence="1">
    <location>
        <begin position="154"/>
        <end position="163"/>
    </location>
</feature>
<dbReference type="Pfam" id="PF06522">
    <property type="entry name" value="B12D"/>
    <property type="match status" value="1"/>
</dbReference>
<feature type="compositionally biased region" description="Basic and acidic residues" evidence="1">
    <location>
        <begin position="170"/>
        <end position="180"/>
    </location>
</feature>
<feature type="compositionally biased region" description="Basic and acidic residues" evidence="1">
    <location>
        <begin position="67"/>
        <end position="77"/>
    </location>
</feature>
<evidence type="ECO:0000313" key="3">
    <source>
        <dbReference type="Proteomes" id="UP000317650"/>
    </source>
</evidence>
<reference evidence="2 3" key="1">
    <citation type="journal article" date="2019" name="Nat. Plants">
        <title>Genome sequencing of Musa balbisiana reveals subgenome evolution and function divergence in polyploid bananas.</title>
        <authorList>
            <person name="Yao X."/>
        </authorList>
    </citation>
    <scope>NUCLEOTIDE SEQUENCE [LARGE SCALE GENOMIC DNA]</scope>
    <source>
        <strain evidence="3">cv. DH-PKW</strain>
        <tissue evidence="2">Leaves</tissue>
    </source>
</reference>
<dbReference type="PANTHER" id="PTHR31968:SF4">
    <property type="entry name" value="SERINE_ARGININE-RELATED PROTEIN 53"/>
    <property type="match status" value="1"/>
</dbReference>
<dbReference type="AlphaFoldDB" id="A0A4S8KBK9"/>
<dbReference type="Proteomes" id="UP000317650">
    <property type="component" value="Chromosome 4"/>
</dbReference>
<organism evidence="2 3">
    <name type="scientific">Musa balbisiana</name>
    <name type="common">Banana</name>
    <dbReference type="NCBI Taxonomy" id="52838"/>
    <lineage>
        <taxon>Eukaryota</taxon>
        <taxon>Viridiplantae</taxon>
        <taxon>Streptophyta</taxon>
        <taxon>Embryophyta</taxon>
        <taxon>Tracheophyta</taxon>
        <taxon>Spermatophyta</taxon>
        <taxon>Magnoliopsida</taxon>
        <taxon>Liliopsida</taxon>
        <taxon>Zingiberales</taxon>
        <taxon>Musaceae</taxon>
        <taxon>Musa</taxon>
    </lineage>
</organism>
<dbReference type="InterPro" id="IPR010530">
    <property type="entry name" value="B12D"/>
</dbReference>
<dbReference type="EMBL" id="PYDT01000001">
    <property type="protein sequence ID" value="THU72487.1"/>
    <property type="molecule type" value="Genomic_DNA"/>
</dbReference>
<feature type="compositionally biased region" description="Low complexity" evidence="1">
    <location>
        <begin position="29"/>
        <end position="62"/>
    </location>
</feature>
<dbReference type="PANTHER" id="PTHR31968">
    <property type="entry name" value="SERINE/ARGININE-RELATED PROTEIN 53"/>
    <property type="match status" value="1"/>
</dbReference>
<comment type="caution">
    <text evidence="2">The sequence shown here is derived from an EMBL/GenBank/DDBJ whole genome shotgun (WGS) entry which is preliminary data.</text>
</comment>
<name>A0A4S8KBK9_MUSBA</name>
<dbReference type="GO" id="GO:0005634">
    <property type="term" value="C:nucleus"/>
    <property type="evidence" value="ECO:0007669"/>
    <property type="project" value="TreeGrafter"/>
</dbReference>
<accession>A0A4S8KBK9</accession>
<gene>
    <name evidence="2" type="ORF">C4D60_Mb04t12660</name>
</gene>
<proteinExistence type="predicted"/>
<feature type="compositionally biased region" description="Basic and acidic residues" evidence="1">
    <location>
        <begin position="192"/>
        <end position="216"/>
    </location>
</feature>
<keyword evidence="3" id="KW-1185">Reference proteome</keyword>
<evidence type="ECO:0000313" key="2">
    <source>
        <dbReference type="EMBL" id="THU72487.1"/>
    </source>
</evidence>
<dbReference type="GO" id="GO:0000380">
    <property type="term" value="P:alternative mRNA splicing, via spliceosome"/>
    <property type="evidence" value="ECO:0007669"/>
    <property type="project" value="InterPro"/>
</dbReference>
<dbReference type="STRING" id="52838.A0A4S8KBK9"/>
<dbReference type="GO" id="GO:0005737">
    <property type="term" value="C:cytoplasm"/>
    <property type="evidence" value="ECO:0007669"/>
    <property type="project" value="TreeGrafter"/>
</dbReference>
<sequence>MEEEKAAAYYDELSRKGEGAARFKQGLGFSSSSTTSNSDPFPSKPKTSSSSSLFSTFIRASSPNAKPPDEQHSRQARLEVIQNKLNKERRHHDYRRSLSPSPDRDRSRRRRSSRDRDDRRSPSSSPDRNRRRRRSRDRDDRRSGDRRRRSPSCESRREPDGRGSSHRSRGSRDRDEDSTHSRSRRRSWSRSPRRESRGADRERKGGHEKERGGEKHRSARAKNGGGVDYSQLIEGYSNMTPAERVKAKMKLQLSETVAKDTDRGMGSGWERFDFNKEAPLDDDDEIEVADDDASLVKNIGKSFRYSAVEAKREEEIKAAHDNAMFGASAACADSPVLEMESVDVDVTEDASDKTITDTLVSDKAKREEEIKAAHDNAMFGASAACADSPVLEMESVDVDVTEDASDKTITDTLVSDKVYPLFAAVGVAVGICGFQLIRNICINPEVRINKEGRAAGVLENYAEGEKYAEHSLRRAAECDGSLVGIRYTMVEDHGLIFNASKGGKKLQKFLRYTLASKMVMPFDLPPCH</sequence>
<evidence type="ECO:0000256" key="1">
    <source>
        <dbReference type="SAM" id="MobiDB-lite"/>
    </source>
</evidence>